<dbReference type="EMBL" id="BMGP01000002">
    <property type="protein sequence ID" value="GGF19482.1"/>
    <property type="molecule type" value="Genomic_DNA"/>
</dbReference>
<organism evidence="3 4">
    <name type="scientific">Subtercola lobariae</name>
    <dbReference type="NCBI Taxonomy" id="1588641"/>
    <lineage>
        <taxon>Bacteria</taxon>
        <taxon>Bacillati</taxon>
        <taxon>Actinomycetota</taxon>
        <taxon>Actinomycetes</taxon>
        <taxon>Micrococcales</taxon>
        <taxon>Microbacteriaceae</taxon>
        <taxon>Subtercola</taxon>
    </lineage>
</organism>
<reference evidence="3 4" key="1">
    <citation type="journal article" date="2014" name="Int. J. Syst. Evol. Microbiol.">
        <title>Complete genome sequence of Corynebacterium casei LMG S-19264T (=DSM 44701T), isolated from a smear-ripened cheese.</title>
        <authorList>
            <consortium name="US DOE Joint Genome Institute (JGI-PGF)"/>
            <person name="Walter F."/>
            <person name="Albersmeier A."/>
            <person name="Kalinowski J."/>
            <person name="Ruckert C."/>
        </authorList>
    </citation>
    <scope>NUCLEOTIDE SEQUENCE [LARGE SCALE GENOMIC DNA]</scope>
    <source>
        <strain evidence="3 4">CGMCC 1.12976</strain>
    </source>
</reference>
<comment type="similarity">
    <text evidence="1 2">Belongs to the phD/YefM antitoxin family.</text>
</comment>
<dbReference type="NCBIfam" id="TIGR01552">
    <property type="entry name" value="phd_fam"/>
    <property type="match status" value="1"/>
</dbReference>
<dbReference type="InterPro" id="IPR006442">
    <property type="entry name" value="Antitoxin_Phd/YefM"/>
</dbReference>
<proteinExistence type="inferred from homology"/>
<dbReference type="SUPFAM" id="SSF143120">
    <property type="entry name" value="YefM-like"/>
    <property type="match status" value="1"/>
</dbReference>
<evidence type="ECO:0000313" key="3">
    <source>
        <dbReference type="EMBL" id="GGF19482.1"/>
    </source>
</evidence>
<evidence type="ECO:0000256" key="1">
    <source>
        <dbReference type="ARBA" id="ARBA00009981"/>
    </source>
</evidence>
<evidence type="ECO:0000256" key="2">
    <source>
        <dbReference type="RuleBase" id="RU362080"/>
    </source>
</evidence>
<name>A0A917B2U9_9MICO</name>
<dbReference type="AlphaFoldDB" id="A0A917B2U9"/>
<protein>
    <recommendedName>
        <fullName evidence="2">Antitoxin</fullName>
    </recommendedName>
</protein>
<comment type="caution">
    <text evidence="3">The sequence shown here is derived from an EMBL/GenBank/DDBJ whole genome shotgun (WGS) entry which is preliminary data.</text>
</comment>
<dbReference type="Gene3D" id="3.40.1620.10">
    <property type="entry name" value="YefM-like domain"/>
    <property type="match status" value="1"/>
</dbReference>
<accession>A0A917B2U9</accession>
<dbReference type="InterPro" id="IPR036165">
    <property type="entry name" value="YefM-like_sf"/>
</dbReference>
<dbReference type="Pfam" id="PF02604">
    <property type="entry name" value="PhdYeFM_antitox"/>
    <property type="match status" value="1"/>
</dbReference>
<sequence>MPEATARQDERLTYRTCVNSPAGHPRNRNLDNYLDYDSLGDMEKVITSAQLRQNPAEALRDVQNGDEYHVTYHGRDIARLIPPERPRGATREQAMSLYSTPVDSGWADELRDLRAGENMDDPWQ</sequence>
<keyword evidence="4" id="KW-1185">Reference proteome</keyword>
<evidence type="ECO:0000313" key="4">
    <source>
        <dbReference type="Proteomes" id="UP000598775"/>
    </source>
</evidence>
<dbReference type="Proteomes" id="UP000598775">
    <property type="component" value="Unassembled WGS sequence"/>
</dbReference>
<comment type="function">
    <text evidence="2">Antitoxin component of a type II toxin-antitoxin (TA) system.</text>
</comment>
<gene>
    <name evidence="3" type="ORF">GCM10011399_11380</name>
</gene>